<dbReference type="InterPro" id="IPR045076">
    <property type="entry name" value="MutS"/>
</dbReference>
<dbReference type="EMBL" id="JBANRG010000004">
    <property type="protein sequence ID" value="KAK7467062.1"/>
    <property type="molecule type" value="Genomic_DNA"/>
</dbReference>
<dbReference type="Proteomes" id="UP001498398">
    <property type="component" value="Unassembled WGS sequence"/>
</dbReference>
<evidence type="ECO:0000256" key="1">
    <source>
        <dbReference type="ARBA" id="ARBA00023204"/>
    </source>
</evidence>
<dbReference type="Pfam" id="PF05188">
    <property type="entry name" value="MutS_II"/>
    <property type="match status" value="1"/>
</dbReference>
<dbReference type="PANTHER" id="PTHR11361">
    <property type="entry name" value="DNA MISMATCH REPAIR PROTEIN MUTS FAMILY MEMBER"/>
    <property type="match status" value="1"/>
</dbReference>
<keyword evidence="1" id="KW-0227">DNA damage</keyword>
<protein>
    <submittedName>
        <fullName evidence="6">Mismatch repair protein msh3</fullName>
    </submittedName>
</protein>
<evidence type="ECO:0000256" key="2">
    <source>
        <dbReference type="SAM" id="MobiDB-lite"/>
    </source>
</evidence>
<feature type="compositionally biased region" description="Low complexity" evidence="2">
    <location>
        <begin position="9"/>
        <end position="19"/>
    </location>
</feature>
<dbReference type="PANTHER" id="PTHR11361:SF122">
    <property type="entry name" value="DNA MISMATCH REPAIR PROTEIN MSH3"/>
    <property type="match status" value="1"/>
</dbReference>
<keyword evidence="1" id="KW-0234">DNA repair</keyword>
<reference evidence="6 7" key="1">
    <citation type="submission" date="2024-01" db="EMBL/GenBank/DDBJ databases">
        <title>A draft genome for the cacao thread blight pathogen Marasmiellus scandens.</title>
        <authorList>
            <person name="Baruah I.K."/>
            <person name="Leung J."/>
            <person name="Bukari Y."/>
            <person name="Amoako-Attah I."/>
            <person name="Meinhardt L.W."/>
            <person name="Bailey B.A."/>
            <person name="Cohen S.P."/>
        </authorList>
    </citation>
    <scope>NUCLEOTIDE SEQUENCE [LARGE SCALE GENOMIC DNA]</scope>
    <source>
        <strain evidence="6 7">GH-19</strain>
    </source>
</reference>
<dbReference type="InterPro" id="IPR007695">
    <property type="entry name" value="DNA_mismatch_repair_MutS-lik_N"/>
</dbReference>
<name>A0ABR1JVR0_9AGAR</name>
<dbReference type="InterPro" id="IPR036187">
    <property type="entry name" value="DNA_mismatch_repair_MutS_sf"/>
</dbReference>
<dbReference type="Gene3D" id="3.30.420.110">
    <property type="entry name" value="MutS, connector domain"/>
    <property type="match status" value="1"/>
</dbReference>
<comment type="caution">
    <text evidence="6">The sequence shown here is derived from an EMBL/GenBank/DDBJ whole genome shotgun (WGS) entry which is preliminary data.</text>
</comment>
<evidence type="ECO:0000313" key="6">
    <source>
        <dbReference type="EMBL" id="KAK7467062.1"/>
    </source>
</evidence>
<feature type="domain" description="DNA mismatch repair protein MutS core" evidence="5">
    <location>
        <begin position="445"/>
        <end position="592"/>
    </location>
</feature>
<evidence type="ECO:0000259" key="5">
    <source>
        <dbReference type="Pfam" id="PF05192"/>
    </source>
</evidence>
<keyword evidence="7" id="KW-1185">Reference proteome</keyword>
<sequence length="646" mass="72482">MSTSQARLSQYFSSQSSSSPRKRGIDVIDLTDDDPSSKKPKRDVNPKTTQWRFDPQIAIDQVDSSGSESKKARHEAFKKKLLLENNSLFINKPSGTRDSDLVEDERASDSESDRELKKSNKNISYSSEKRRNTATTNARRADIGPSGKSYTPLEKQILRLKEENPGTVLMVEVGYKFKFFGEDAKVAATELGVACYPDRNFLVAFIPCERRHIHLKNLLSRGHRVGIVNQIETAALKKISDNKNAVFERKLTHLFTAATFVDELDSIDDRQSVNPPTFLCIVENTKSSTNEKDVNIALISISPSTGDVVWDDFSDTTTRLELQARLAHMKPSEILSLRGGLTKPTERMLRHVVQSSTETGKVRSETFSTLMSYTDAFSFISNYYTSKASNRSGELMAMISGFSRRVVIAIAHTIKYLSTYNLADALATKFFSKFTSQSHMVLTANTLNNLEIFQNATDGSTRGTLFSLLNLTQTKFGARLLRRWVAQPLIDKDTLQERVDAVEEIISSSSEILVTLRQILRKLPDLARGLCRIQYNQCIPKELAVLFSAFEKIAKPFEPFNEISHVGFRSRLLNEIIFALPTLRPAVKEIIGAIHTAEALKGNKVGLWTDSDKYPKIEETAMALQAVEVDLLDKLKSSKDPIMLLI</sequence>
<dbReference type="Gene3D" id="3.40.1170.10">
    <property type="entry name" value="DNA repair protein MutS, domain I"/>
    <property type="match status" value="1"/>
</dbReference>
<dbReference type="InterPro" id="IPR036678">
    <property type="entry name" value="MutS_con_dom_sf"/>
</dbReference>
<evidence type="ECO:0000313" key="7">
    <source>
        <dbReference type="Proteomes" id="UP001498398"/>
    </source>
</evidence>
<dbReference type="SUPFAM" id="SSF48334">
    <property type="entry name" value="DNA repair protein MutS, domain III"/>
    <property type="match status" value="1"/>
</dbReference>
<feature type="region of interest" description="Disordered" evidence="2">
    <location>
        <begin position="1"/>
        <end position="71"/>
    </location>
</feature>
<accession>A0ABR1JVR0</accession>
<dbReference type="Pfam" id="PF01624">
    <property type="entry name" value="MutS_I"/>
    <property type="match status" value="1"/>
</dbReference>
<organism evidence="6 7">
    <name type="scientific">Marasmiellus scandens</name>
    <dbReference type="NCBI Taxonomy" id="2682957"/>
    <lineage>
        <taxon>Eukaryota</taxon>
        <taxon>Fungi</taxon>
        <taxon>Dikarya</taxon>
        <taxon>Basidiomycota</taxon>
        <taxon>Agaricomycotina</taxon>
        <taxon>Agaricomycetes</taxon>
        <taxon>Agaricomycetidae</taxon>
        <taxon>Agaricales</taxon>
        <taxon>Marasmiineae</taxon>
        <taxon>Omphalotaceae</taxon>
        <taxon>Marasmiellus</taxon>
    </lineage>
</organism>
<feature type="compositionally biased region" description="Basic and acidic residues" evidence="2">
    <location>
        <begin position="95"/>
        <end position="118"/>
    </location>
</feature>
<dbReference type="SUPFAM" id="SSF55271">
    <property type="entry name" value="DNA repair protein MutS, domain I"/>
    <property type="match status" value="1"/>
</dbReference>
<dbReference type="InterPro" id="IPR016151">
    <property type="entry name" value="DNA_mismatch_repair_MutS_N"/>
</dbReference>
<gene>
    <name evidence="6" type="primary">MSH3_2</name>
    <name evidence="6" type="ORF">VKT23_004123</name>
</gene>
<feature type="domain" description="DNA mismatch repair protein MutS connector" evidence="4">
    <location>
        <begin position="290"/>
        <end position="423"/>
    </location>
</feature>
<dbReference type="Gene3D" id="1.10.1420.10">
    <property type="match status" value="1"/>
</dbReference>
<proteinExistence type="predicted"/>
<feature type="domain" description="DNA mismatch repair protein MutS-like N-terminal" evidence="3">
    <location>
        <begin position="151"/>
        <end position="263"/>
    </location>
</feature>
<feature type="region of interest" description="Disordered" evidence="2">
    <location>
        <begin position="93"/>
        <end position="148"/>
    </location>
</feature>
<dbReference type="Pfam" id="PF05192">
    <property type="entry name" value="MutS_III"/>
    <property type="match status" value="1"/>
</dbReference>
<dbReference type="InterPro" id="IPR007696">
    <property type="entry name" value="DNA_mismatch_repair_MutS_core"/>
</dbReference>
<dbReference type="SUPFAM" id="SSF53150">
    <property type="entry name" value="DNA repair protein MutS, domain II"/>
    <property type="match status" value="1"/>
</dbReference>
<evidence type="ECO:0000259" key="4">
    <source>
        <dbReference type="Pfam" id="PF05188"/>
    </source>
</evidence>
<dbReference type="InterPro" id="IPR007860">
    <property type="entry name" value="DNA_mmatch_repair_MutS_con_dom"/>
</dbReference>
<evidence type="ECO:0000259" key="3">
    <source>
        <dbReference type="Pfam" id="PF01624"/>
    </source>
</evidence>